<evidence type="ECO:0000313" key="7">
    <source>
        <dbReference type="EMBL" id="PGS80855.1"/>
    </source>
</evidence>
<evidence type="ECO:0000313" key="12">
    <source>
        <dbReference type="Proteomes" id="UP000219922"/>
    </source>
</evidence>
<reference evidence="1 10" key="1">
    <citation type="submission" date="2015-12" db="EMBL/GenBank/DDBJ databases">
        <title>Bacillus cereus Group isolate.</title>
        <authorList>
            <person name="Kovac J."/>
        </authorList>
    </citation>
    <scope>NUCLEOTIDE SEQUENCE [LARGE SCALE GENOMIC DNA]</scope>
    <source>
        <strain evidence="1 10">FSL K6-0073</strain>
    </source>
</reference>
<keyword evidence="4" id="KW-0418">Kinase</keyword>
<dbReference type="Proteomes" id="UP000075476">
    <property type="component" value="Unassembled WGS sequence"/>
</dbReference>
<dbReference type="EMBL" id="NTSO01000010">
    <property type="protein sequence ID" value="PFF47846.1"/>
    <property type="molecule type" value="Genomic_DNA"/>
</dbReference>
<dbReference type="EMBL" id="MUAU01000038">
    <property type="protein sequence ID" value="OOR74436.1"/>
    <property type="molecule type" value="Genomic_DNA"/>
</dbReference>
<organism evidence="4 12">
    <name type="scientific">Bacillus cereus</name>
    <dbReference type="NCBI Taxonomy" id="1396"/>
    <lineage>
        <taxon>Bacteria</taxon>
        <taxon>Bacillati</taxon>
        <taxon>Bacillota</taxon>
        <taxon>Bacilli</taxon>
        <taxon>Bacillales</taxon>
        <taxon>Bacillaceae</taxon>
        <taxon>Bacillus</taxon>
        <taxon>Bacillus cereus group</taxon>
    </lineage>
</organism>
<evidence type="ECO:0000313" key="8">
    <source>
        <dbReference type="EMBL" id="QDZ75515.1"/>
    </source>
</evidence>
<dbReference type="eggNOG" id="ENOG50333P0">
    <property type="taxonomic scope" value="Bacteria"/>
</dbReference>
<dbReference type="EMBL" id="NVMX01000037">
    <property type="protein sequence ID" value="PDZ96559.1"/>
    <property type="molecule type" value="Genomic_DNA"/>
</dbReference>
<proteinExistence type="predicted"/>
<dbReference type="EMBL" id="NULI01000041">
    <property type="protein sequence ID" value="PGS80855.1"/>
    <property type="molecule type" value="Genomic_DNA"/>
</dbReference>
<dbReference type="Proteomes" id="UP000220210">
    <property type="component" value="Unassembled WGS sequence"/>
</dbReference>
<evidence type="ECO:0000313" key="15">
    <source>
        <dbReference type="Proteomes" id="UP000226257"/>
    </source>
</evidence>
<reference evidence="12 14" key="4">
    <citation type="submission" date="2017-09" db="EMBL/GenBank/DDBJ databases">
        <title>Large-scale bioinformatics analysis of Bacillus genomes uncovers conserved roles of natural products in bacterial physiology.</title>
        <authorList>
            <consortium name="Agbiome Team Llc"/>
            <person name="Bleich R.M."/>
            <person name="Grubbs K.J."/>
            <person name="Santa Maria K.C."/>
            <person name="Allen S.E."/>
            <person name="Farag S."/>
            <person name="Shank E.A."/>
            <person name="Bowers A."/>
        </authorList>
    </citation>
    <scope>NUCLEOTIDE SEQUENCE [LARGE SCALE GENOMIC DNA]</scope>
    <source>
        <strain evidence="7 14">AFS041711</strain>
        <strain evidence="6 15">AFS060282</strain>
        <strain evidence="4 12">AFS092789</strain>
    </source>
</reference>
<dbReference type="Proteomes" id="UP000464780">
    <property type="component" value="Chromosome"/>
</dbReference>
<keyword evidence="4" id="KW-0808">Transferase</keyword>
<gene>
    <name evidence="1" type="ORF">AT268_24535</name>
    <name evidence="3" type="ORF">BLX06_13870</name>
    <name evidence="9" type="ORF">C1N66_16465</name>
    <name evidence="5" type="ORF">CN357_16190</name>
    <name evidence="7" type="ORF">COC69_07955</name>
    <name evidence="6" type="ORF">COK98_22575</name>
    <name evidence="4" type="ORF">CON36_22140</name>
    <name evidence="8" type="ORF">D0437_21530</name>
    <name evidence="2" type="ORF">H7U08_08485</name>
</gene>
<evidence type="ECO:0000313" key="11">
    <source>
        <dbReference type="Proteomes" id="UP000190641"/>
    </source>
</evidence>
<dbReference type="Proteomes" id="UP001197806">
    <property type="component" value="Unassembled WGS sequence"/>
</dbReference>
<dbReference type="AlphaFoldDB" id="A0A068NBJ4"/>
<dbReference type="EMBL" id="LOMO01000291">
    <property type="protein sequence ID" value="KXY25532.1"/>
    <property type="molecule type" value="Genomic_DNA"/>
</dbReference>
<dbReference type="GO" id="GO:0016301">
    <property type="term" value="F:kinase activity"/>
    <property type="evidence" value="ECO:0007669"/>
    <property type="project" value="UniProtKB-KW"/>
</dbReference>
<evidence type="ECO:0000313" key="4">
    <source>
        <dbReference type="EMBL" id="PDZ96559.1"/>
    </source>
</evidence>
<evidence type="ECO:0000313" key="17">
    <source>
        <dbReference type="Proteomes" id="UP000464780"/>
    </source>
</evidence>
<dbReference type="EMBL" id="JACLPZ010000005">
    <property type="protein sequence ID" value="MBY0036615.1"/>
    <property type="molecule type" value="Genomic_DNA"/>
</dbReference>
<reference evidence="5 13" key="3">
    <citation type="submission" date="2017-09" db="EMBL/GenBank/DDBJ databases">
        <title>Large-scale bioinformatics analysis of Bacillus genomes uncovers conserved roles of natural products in bacterial physiology.</title>
        <authorList>
            <consortium name="Agbiome Team Llc"/>
            <person name="Bleich R.M."/>
            <person name="Kirk G.J."/>
            <person name="Santa Maria K.C."/>
            <person name="Allen S.E."/>
            <person name="Farag S."/>
            <person name="Shank E.A."/>
            <person name="Bowers A."/>
        </authorList>
    </citation>
    <scope>NUCLEOTIDE SEQUENCE [LARGE SCALE GENOMIC DNA]</scope>
    <source>
        <strain evidence="5 13">AFS020204</strain>
    </source>
</reference>
<dbReference type="KEGG" id="bcef:BcrFT9_03473"/>
<dbReference type="EMBL" id="CP028009">
    <property type="protein sequence ID" value="QHV44633.1"/>
    <property type="molecule type" value="Genomic_DNA"/>
</dbReference>
<evidence type="ECO:0000313" key="16">
    <source>
        <dbReference type="Proteomes" id="UP000321735"/>
    </source>
</evidence>
<evidence type="ECO:0000313" key="14">
    <source>
        <dbReference type="Proteomes" id="UP000224203"/>
    </source>
</evidence>
<dbReference type="Proteomes" id="UP000190641">
    <property type="component" value="Unassembled WGS sequence"/>
</dbReference>
<reference evidence="8 16" key="6">
    <citation type="journal article" date="2019" name="Ecotoxicol. Environ. Saf.">
        <title>Microbial characterization of heavy metal resistant bacterial strains isolated from an electroplating wastewater treatment plant.</title>
        <authorList>
            <person name="Cai X."/>
            <person name="Zheng X."/>
            <person name="Zhang D."/>
            <person name="Iqbal W."/>
            <person name="Liu C."/>
            <person name="Yang B."/>
            <person name="Zhao X."/>
            <person name="Lu X."/>
            <person name="Mao Y."/>
        </authorList>
    </citation>
    <scope>NUCLEOTIDE SEQUENCE [LARGE SCALE GENOMIC DNA]</scope>
    <source>
        <strain evidence="8 16">Co1-1</strain>
    </source>
</reference>
<dbReference type="EMBL" id="CP031778">
    <property type="protein sequence ID" value="QDZ75515.1"/>
    <property type="molecule type" value="Genomic_DNA"/>
</dbReference>
<dbReference type="Proteomes" id="UP000224203">
    <property type="component" value="Unassembled WGS sequence"/>
</dbReference>
<evidence type="ECO:0000313" key="2">
    <source>
        <dbReference type="EMBL" id="MBY0036615.1"/>
    </source>
</evidence>
<evidence type="ECO:0000313" key="6">
    <source>
        <dbReference type="EMBL" id="PFV04897.1"/>
    </source>
</evidence>
<protein>
    <submittedName>
        <fullName evidence="4">Histidine kinase</fullName>
    </submittedName>
    <submittedName>
        <fullName evidence="2">Post-transcriptional regulator</fullName>
    </submittedName>
</protein>
<dbReference type="EMBL" id="NVDQ01000031">
    <property type="protein sequence ID" value="PFV04897.1"/>
    <property type="molecule type" value="Genomic_DNA"/>
</dbReference>
<evidence type="ECO:0000313" key="13">
    <source>
        <dbReference type="Proteomes" id="UP000220210"/>
    </source>
</evidence>
<dbReference type="Proteomes" id="UP000321735">
    <property type="component" value="Chromosome"/>
</dbReference>
<dbReference type="Pfam" id="PF13797">
    <property type="entry name" value="Post_transc_reg"/>
    <property type="match status" value="1"/>
</dbReference>
<evidence type="ECO:0000313" key="1">
    <source>
        <dbReference type="EMBL" id="KXY25532.1"/>
    </source>
</evidence>
<name>A0A068NBJ4_BACCE</name>
<dbReference type="Proteomes" id="UP000226257">
    <property type="component" value="Unassembled WGS sequence"/>
</dbReference>
<dbReference type="InterPro" id="IPR025716">
    <property type="entry name" value="Post-transcriptional_regulator"/>
</dbReference>
<evidence type="ECO:0000313" key="10">
    <source>
        <dbReference type="Proteomes" id="UP000075476"/>
    </source>
</evidence>
<sequence>MLDREALVESYRGQLQVVLESKVEEFQMFGYDRVTDDDIWKFLKVKKWKKIDSDVRLYELVNDVLTVSANEYMTYLTVEAYQAPLWSFDEYENK</sequence>
<dbReference type="Proteomes" id="UP000219922">
    <property type="component" value="Unassembled WGS sequence"/>
</dbReference>
<accession>A0A068NBJ4</accession>
<reference evidence="2" key="7">
    <citation type="submission" date="2020-08" db="EMBL/GenBank/DDBJ databases">
        <title>Fungal Genomes of the International Space Station.</title>
        <authorList>
            <person name="Seuylemezian A."/>
            <person name="Singh N.K."/>
            <person name="Wood J."/>
            <person name="Venkateswaran K."/>
        </authorList>
    </citation>
    <scope>NUCLEOTIDE SEQUENCE</scope>
    <source>
        <strain evidence="2">I2-B2</strain>
    </source>
</reference>
<reference evidence="3 11" key="2">
    <citation type="submission" date="2017-01" db="EMBL/GenBank/DDBJ databases">
        <title>Bacillus cereus isolates.</title>
        <authorList>
            <person name="Beno S.M."/>
        </authorList>
    </citation>
    <scope>NUCLEOTIDE SEQUENCE [LARGE SCALE GENOMIC DNA]</scope>
    <source>
        <strain evidence="3 11">FSL K6-1030</strain>
    </source>
</reference>
<evidence type="ECO:0000313" key="3">
    <source>
        <dbReference type="EMBL" id="OOR74436.1"/>
    </source>
</evidence>
<reference evidence="9 17" key="5">
    <citation type="submission" date="2018-03" db="EMBL/GenBank/DDBJ databases">
        <title>The complete genome of bacterial strain SGAir0260.</title>
        <authorList>
            <person name="Schuster S.C."/>
        </authorList>
    </citation>
    <scope>NUCLEOTIDE SEQUENCE [LARGE SCALE GENOMIC DNA]</scope>
    <source>
        <strain evidence="9 17">SGAir0260</strain>
    </source>
</reference>
<evidence type="ECO:0000313" key="5">
    <source>
        <dbReference type="EMBL" id="PFF47846.1"/>
    </source>
</evidence>
<evidence type="ECO:0000313" key="9">
    <source>
        <dbReference type="EMBL" id="QHV44633.1"/>
    </source>
</evidence>
<dbReference type="RefSeq" id="WP_000886978.1">
    <property type="nucleotide sequence ID" value="NZ_CAADRQ010000029.1"/>
</dbReference>